<dbReference type="InterPro" id="IPR035959">
    <property type="entry name" value="RutC-like_sf"/>
</dbReference>
<dbReference type="InterPro" id="IPR006175">
    <property type="entry name" value="YjgF/YER057c/UK114"/>
</dbReference>
<organism evidence="2 3">
    <name type="scientific">Carnobacterium antarcticum</name>
    <dbReference type="NCBI Taxonomy" id="2126436"/>
    <lineage>
        <taxon>Bacteria</taxon>
        <taxon>Bacillati</taxon>
        <taxon>Bacillota</taxon>
        <taxon>Bacilli</taxon>
        <taxon>Lactobacillales</taxon>
        <taxon>Carnobacteriaceae</taxon>
        <taxon>Carnobacterium</taxon>
    </lineage>
</organism>
<dbReference type="RefSeq" id="WP_376831283.1">
    <property type="nucleotide sequence ID" value="NZ_JBHUFF010000008.1"/>
</dbReference>
<dbReference type="Proteomes" id="UP001597285">
    <property type="component" value="Unassembled WGS sequence"/>
</dbReference>
<evidence type="ECO:0000313" key="2">
    <source>
        <dbReference type="EMBL" id="MFD1799013.1"/>
    </source>
</evidence>
<dbReference type="PANTHER" id="PTHR11803:SF39">
    <property type="entry name" value="2-IMINOBUTANOATE_2-IMINOPROPANOATE DEAMINASE"/>
    <property type="match status" value="1"/>
</dbReference>
<reference evidence="3" key="1">
    <citation type="journal article" date="2019" name="Int. J. Syst. Evol. Microbiol.">
        <title>The Global Catalogue of Microorganisms (GCM) 10K type strain sequencing project: providing services to taxonomists for standard genome sequencing and annotation.</title>
        <authorList>
            <consortium name="The Broad Institute Genomics Platform"/>
            <consortium name="The Broad Institute Genome Sequencing Center for Infectious Disease"/>
            <person name="Wu L."/>
            <person name="Ma J."/>
        </authorList>
    </citation>
    <scope>NUCLEOTIDE SEQUENCE [LARGE SCALE GENOMIC DNA]</scope>
    <source>
        <strain evidence="3">KCTC 42143</strain>
    </source>
</reference>
<proteinExistence type="inferred from homology"/>
<dbReference type="SUPFAM" id="SSF55298">
    <property type="entry name" value="YjgF-like"/>
    <property type="match status" value="1"/>
</dbReference>
<dbReference type="GO" id="GO:0016787">
    <property type="term" value="F:hydrolase activity"/>
    <property type="evidence" value="ECO:0007669"/>
    <property type="project" value="UniProtKB-KW"/>
</dbReference>
<sequence>MIIIFINNNKKLLTALSYMFIVKEEHKEVIYMQTVPSAIGPYSAYRKAGNLLFTSGQLPIDPKTNQLEDNFSDQCKRSLMNIQSILEQENLKMEDIVKVTVLLKDLSYFEEVNRLFEEFFQKPYPTRTAFEVSKLPKNALIEIEAIAFLK</sequence>
<keyword evidence="3" id="KW-1185">Reference proteome</keyword>
<dbReference type="Pfam" id="PF01042">
    <property type="entry name" value="Ribonuc_L-PSP"/>
    <property type="match status" value="1"/>
</dbReference>
<name>A0ABW4NLK2_9LACT</name>
<dbReference type="EMBL" id="JBHUFF010000008">
    <property type="protein sequence ID" value="MFD1799013.1"/>
    <property type="molecule type" value="Genomic_DNA"/>
</dbReference>
<keyword evidence="2" id="KW-0378">Hydrolase</keyword>
<dbReference type="PANTHER" id="PTHR11803">
    <property type="entry name" value="2-IMINOBUTANOATE/2-IMINOPROPANOATE DEAMINASE RIDA"/>
    <property type="match status" value="1"/>
</dbReference>
<comment type="similarity">
    <text evidence="1">Belongs to the RutC family.</text>
</comment>
<accession>A0ABW4NLK2</accession>
<evidence type="ECO:0000313" key="3">
    <source>
        <dbReference type="Proteomes" id="UP001597285"/>
    </source>
</evidence>
<gene>
    <name evidence="2" type="ORF">ACFSBK_03940</name>
</gene>
<dbReference type="InterPro" id="IPR006056">
    <property type="entry name" value="RidA"/>
</dbReference>
<dbReference type="NCBIfam" id="TIGR00004">
    <property type="entry name" value="Rid family detoxifying hydrolase"/>
    <property type="match status" value="1"/>
</dbReference>
<dbReference type="Gene3D" id="3.30.1330.40">
    <property type="entry name" value="RutC-like"/>
    <property type="match status" value="1"/>
</dbReference>
<dbReference type="CDD" id="cd00448">
    <property type="entry name" value="YjgF_YER057c_UK114_family"/>
    <property type="match status" value="1"/>
</dbReference>
<comment type="caution">
    <text evidence="2">The sequence shown here is derived from an EMBL/GenBank/DDBJ whole genome shotgun (WGS) entry which is preliminary data.</text>
</comment>
<evidence type="ECO:0000256" key="1">
    <source>
        <dbReference type="ARBA" id="ARBA00010552"/>
    </source>
</evidence>
<protein>
    <submittedName>
        <fullName evidence="2">Rid family detoxifying hydrolase</fullName>
    </submittedName>
</protein>